<name>A0A838L3T0_9SPHN</name>
<dbReference type="EMBL" id="JACEIB010000001">
    <property type="protein sequence ID" value="MBA2933059.1"/>
    <property type="molecule type" value="Genomic_DNA"/>
</dbReference>
<evidence type="ECO:0000313" key="2">
    <source>
        <dbReference type="Proteomes" id="UP000570166"/>
    </source>
</evidence>
<keyword evidence="2" id="KW-1185">Reference proteome</keyword>
<protein>
    <submittedName>
        <fullName evidence="1">Uncharacterized protein</fullName>
    </submittedName>
</protein>
<dbReference type="AlphaFoldDB" id="A0A838L3T0"/>
<comment type="caution">
    <text evidence="1">The sequence shown here is derived from an EMBL/GenBank/DDBJ whole genome shotgun (WGS) entry which is preliminary data.</text>
</comment>
<dbReference type="RefSeq" id="WP_160365119.1">
    <property type="nucleotide sequence ID" value="NZ_JACEIB010000001.1"/>
</dbReference>
<proteinExistence type="predicted"/>
<accession>A0A838L3T0</accession>
<gene>
    <name evidence="1" type="ORF">HZF05_03005</name>
</gene>
<dbReference type="Proteomes" id="UP000570166">
    <property type="component" value="Unassembled WGS sequence"/>
</dbReference>
<evidence type="ECO:0000313" key="1">
    <source>
        <dbReference type="EMBL" id="MBA2933059.1"/>
    </source>
</evidence>
<organism evidence="1 2">
    <name type="scientific">Sphingomonas chungangi</name>
    <dbReference type="NCBI Taxonomy" id="2683589"/>
    <lineage>
        <taxon>Bacteria</taxon>
        <taxon>Pseudomonadati</taxon>
        <taxon>Pseudomonadota</taxon>
        <taxon>Alphaproteobacteria</taxon>
        <taxon>Sphingomonadales</taxon>
        <taxon>Sphingomonadaceae</taxon>
        <taxon>Sphingomonas</taxon>
    </lineage>
</organism>
<sequence length="86" mass="9965">MSYWDIGMRHIVDIDGQPLAIDVEVIETTALLARENRPLDRRLWQIRAGEYHPVLPNQLIRLEEDQVTFFETTPLPIVNADQRLAA</sequence>
<reference evidence="1 2" key="1">
    <citation type="submission" date="2020-07" db="EMBL/GenBank/DDBJ databases">
        <authorList>
            <person name="Sun Q."/>
        </authorList>
    </citation>
    <scope>NUCLEOTIDE SEQUENCE [LARGE SCALE GENOMIC DNA]</scope>
    <source>
        <strain evidence="1 2">CGMCC 1.13654</strain>
    </source>
</reference>